<feature type="region of interest" description="Disordered" evidence="2">
    <location>
        <begin position="1"/>
        <end position="23"/>
    </location>
</feature>
<dbReference type="Gene3D" id="1.10.1660.10">
    <property type="match status" value="1"/>
</dbReference>
<comment type="caution">
    <text evidence="4">The sequence shown here is derived from an EMBL/GenBank/DDBJ whole genome shotgun (WGS) entry which is preliminary data.</text>
</comment>
<accession>A0A1Q8VCZ1</accession>
<gene>
    <name evidence="4" type="ORF">BKH29_02050</name>
</gene>
<feature type="domain" description="HTH merR-type" evidence="3">
    <location>
        <begin position="18"/>
        <end position="84"/>
    </location>
</feature>
<evidence type="ECO:0000256" key="2">
    <source>
        <dbReference type="SAM" id="MobiDB-lite"/>
    </source>
</evidence>
<dbReference type="GO" id="GO:0003677">
    <property type="term" value="F:DNA binding"/>
    <property type="evidence" value="ECO:0007669"/>
    <property type="project" value="UniProtKB-KW"/>
</dbReference>
<evidence type="ECO:0000313" key="5">
    <source>
        <dbReference type="Proteomes" id="UP000186857"/>
    </source>
</evidence>
<evidence type="ECO:0000256" key="1">
    <source>
        <dbReference type="ARBA" id="ARBA00023125"/>
    </source>
</evidence>
<dbReference type="EMBL" id="MSKJ01000004">
    <property type="protein sequence ID" value="OLO45969.1"/>
    <property type="molecule type" value="Genomic_DNA"/>
</dbReference>
<name>A0A1Q8VCZ1_9ACTO</name>
<dbReference type="SMART" id="SM00422">
    <property type="entry name" value="HTH_MERR"/>
    <property type="match status" value="1"/>
</dbReference>
<keyword evidence="1" id="KW-0238">DNA-binding</keyword>
<dbReference type="AlphaFoldDB" id="A0A1Q8VCZ1"/>
<dbReference type="InterPro" id="IPR047057">
    <property type="entry name" value="MerR_fam"/>
</dbReference>
<reference evidence="4 5" key="1">
    <citation type="submission" date="2016-12" db="EMBL/GenBank/DDBJ databases">
        <title>Genomic Comparison of strains in the 'Actinomyces naeslundii' Group.</title>
        <authorList>
            <person name="Mughal S.R."/>
            <person name="Do T."/>
            <person name="Gilbert S.C."/>
            <person name="Witherden E.A."/>
            <person name="Didelot X."/>
            <person name="Beighton D."/>
        </authorList>
    </citation>
    <scope>NUCLEOTIDE SEQUENCE [LARGE SCALE GENOMIC DNA]</scope>
    <source>
        <strain evidence="4 5">CCUG 33920</strain>
    </source>
</reference>
<dbReference type="SUPFAM" id="SSF46955">
    <property type="entry name" value="Putative DNA-binding domain"/>
    <property type="match status" value="1"/>
</dbReference>
<dbReference type="Proteomes" id="UP000186857">
    <property type="component" value="Unassembled WGS sequence"/>
</dbReference>
<dbReference type="InterPro" id="IPR000551">
    <property type="entry name" value="MerR-type_HTH_dom"/>
</dbReference>
<dbReference type="PANTHER" id="PTHR30204:SF93">
    <property type="entry name" value="HTH MERR-TYPE DOMAIN-CONTAINING PROTEIN"/>
    <property type="match status" value="1"/>
</dbReference>
<evidence type="ECO:0000313" key="4">
    <source>
        <dbReference type="EMBL" id="OLO45969.1"/>
    </source>
</evidence>
<dbReference type="OrthoDB" id="9802039at2"/>
<dbReference type="PROSITE" id="PS50937">
    <property type="entry name" value="HTH_MERR_2"/>
    <property type="match status" value="1"/>
</dbReference>
<proteinExistence type="predicted"/>
<dbReference type="PANTHER" id="PTHR30204">
    <property type="entry name" value="REDOX-CYCLING DRUG-SENSING TRANSCRIPTIONAL ACTIVATOR SOXR"/>
    <property type="match status" value="1"/>
</dbReference>
<dbReference type="InterPro" id="IPR009061">
    <property type="entry name" value="DNA-bd_dom_put_sf"/>
</dbReference>
<dbReference type="PRINTS" id="PR00040">
    <property type="entry name" value="HTHMERR"/>
</dbReference>
<dbReference type="Pfam" id="PF13411">
    <property type="entry name" value="MerR_1"/>
    <property type="match status" value="1"/>
</dbReference>
<dbReference type="PROSITE" id="PS00552">
    <property type="entry name" value="HTH_MERR_1"/>
    <property type="match status" value="1"/>
</dbReference>
<evidence type="ECO:0000259" key="3">
    <source>
        <dbReference type="PROSITE" id="PS50937"/>
    </source>
</evidence>
<sequence length="130" mass="14629">MNRHDNQTPPSGRPQGKRIGDVARETGIAAHVLRHWEDEGILNPARDSLGHRRYRPEDLSRAAAVRRAQEAGFTLEQIRRFIRASAQERKALLNDHRSALSNQRERLTRAIGLVDGAMRTSPSPSCPYSV</sequence>
<protein>
    <recommendedName>
        <fullName evidence="3">HTH merR-type domain-containing protein</fullName>
    </recommendedName>
</protein>
<dbReference type="GO" id="GO:0003700">
    <property type="term" value="F:DNA-binding transcription factor activity"/>
    <property type="evidence" value="ECO:0007669"/>
    <property type="project" value="InterPro"/>
</dbReference>
<dbReference type="RefSeq" id="WP_081379170.1">
    <property type="nucleotide sequence ID" value="NZ_MSKJ01000004.1"/>
</dbReference>
<organism evidence="4 5">
    <name type="scientific">Actinomyces oris</name>
    <dbReference type="NCBI Taxonomy" id="544580"/>
    <lineage>
        <taxon>Bacteria</taxon>
        <taxon>Bacillati</taxon>
        <taxon>Actinomycetota</taxon>
        <taxon>Actinomycetes</taxon>
        <taxon>Actinomycetales</taxon>
        <taxon>Actinomycetaceae</taxon>
        <taxon>Actinomyces</taxon>
    </lineage>
</organism>